<dbReference type="SUPFAM" id="SSF52317">
    <property type="entry name" value="Class I glutamine amidotransferase-like"/>
    <property type="match status" value="1"/>
</dbReference>
<feature type="domain" description="CobB/CobQ-like glutamine amidotransferase" evidence="6">
    <location>
        <begin position="255"/>
        <end position="440"/>
    </location>
</feature>
<dbReference type="Proteomes" id="UP001290861">
    <property type="component" value="Unassembled WGS sequence"/>
</dbReference>
<dbReference type="NCBIfam" id="NF001989">
    <property type="entry name" value="PRK00784.1"/>
    <property type="match status" value="1"/>
</dbReference>
<accession>A0ABU5MZM3</accession>
<dbReference type="InterPro" id="IPR033949">
    <property type="entry name" value="CobQ_GATase1"/>
</dbReference>
<feature type="domain" description="CobQ/CobB/MinD/ParA nucleotide binding" evidence="5">
    <location>
        <begin position="4"/>
        <end position="237"/>
    </location>
</feature>
<dbReference type="Pfam" id="PF07685">
    <property type="entry name" value="GATase_3"/>
    <property type="match status" value="1"/>
</dbReference>
<protein>
    <recommendedName>
        <fullName evidence="4">Cobyric acid synthase</fullName>
    </recommendedName>
</protein>
<reference evidence="7 8" key="1">
    <citation type="journal article" date="2024" name="Appl. Environ. Microbiol.">
        <title>Pontiella agarivorans sp. nov., a novel marine anaerobic bacterium capable of degrading macroalgal polysaccharides and fixing nitrogen.</title>
        <authorList>
            <person name="Liu N."/>
            <person name="Kivenson V."/>
            <person name="Peng X."/>
            <person name="Cui Z."/>
            <person name="Lankiewicz T.S."/>
            <person name="Gosselin K.M."/>
            <person name="English C.J."/>
            <person name="Blair E.M."/>
            <person name="O'Malley M.A."/>
            <person name="Valentine D.L."/>
        </authorList>
    </citation>
    <scope>NUCLEOTIDE SEQUENCE [LARGE SCALE GENOMIC DNA]</scope>
    <source>
        <strain evidence="7 8">NLcol2</strain>
    </source>
</reference>
<evidence type="ECO:0000313" key="7">
    <source>
        <dbReference type="EMBL" id="MDZ8119655.1"/>
    </source>
</evidence>
<keyword evidence="2 4" id="KW-0169">Cobalamin biosynthesis</keyword>
<comment type="pathway">
    <text evidence="1 4">Cofactor biosynthesis; adenosylcobalamin biosynthesis.</text>
</comment>
<evidence type="ECO:0000313" key="8">
    <source>
        <dbReference type="Proteomes" id="UP001290861"/>
    </source>
</evidence>
<dbReference type="InterPro" id="IPR027417">
    <property type="entry name" value="P-loop_NTPase"/>
</dbReference>
<sequence length="492" mass="54253">MSAIAFFGTGSDVGKSIVVTAIGRILKKRGHSVAPYKAQNMSNNAYVTLEGGEMGRAQAVQAEACEIEPHTDMNPVLLKPNTDTGAQVILQGKSIGSALAADYFKDTSKIRVPAFQSLEKLKNTYELVIIEGAGSCAEVNLRSRDFVNFETAHAADAPVILVADIDRGGVFAQIIGSLAVMPPQDRKRVAGFIINKFRGDASLFDDGIRYLEEQTGLPVLGLIPYFRHIEIDSEDGLPLETVIDPPNGPVPGKINIACIRLPHISNFTDFNPLIRNDAVRFHYLSKPRNLDGYDALILPGTKNVRFDLQWLRDESWETPIRNFKGTVLGICGGFQMLGCSIADPHGVEGSPGTSPGFDLLDIETVLAKEKQLSRSRGKLPNGTPIEGYEIHMGRTTRHTAQPFLRINRRNGKNETDTDGAVSNNGRIMGSYFHGLFDSPDFRNGFLQKLDPDYPAEDTQISATFKQQQYDRLAEHFEKNLDMERLIDIAFSR</sequence>
<organism evidence="7 8">
    <name type="scientific">Pontiella agarivorans</name>
    <dbReference type="NCBI Taxonomy" id="3038953"/>
    <lineage>
        <taxon>Bacteria</taxon>
        <taxon>Pseudomonadati</taxon>
        <taxon>Kiritimatiellota</taxon>
        <taxon>Kiritimatiellia</taxon>
        <taxon>Kiritimatiellales</taxon>
        <taxon>Pontiellaceae</taxon>
        <taxon>Pontiella</taxon>
    </lineage>
</organism>
<keyword evidence="3 4" id="KW-0315">Glutamine amidotransferase</keyword>
<comment type="similarity">
    <text evidence="4">Belongs to the CobB/CobQ family. CobQ subfamily.</text>
</comment>
<dbReference type="InterPro" id="IPR002586">
    <property type="entry name" value="CobQ/CobB/MinD/ParA_Nub-bd_dom"/>
</dbReference>
<proteinExistence type="inferred from homology"/>
<dbReference type="HAMAP" id="MF_00028">
    <property type="entry name" value="CobQ"/>
    <property type="match status" value="1"/>
</dbReference>
<dbReference type="Gene3D" id="3.40.50.300">
    <property type="entry name" value="P-loop containing nucleotide triphosphate hydrolases"/>
    <property type="match status" value="1"/>
</dbReference>
<evidence type="ECO:0000259" key="6">
    <source>
        <dbReference type="Pfam" id="PF07685"/>
    </source>
</evidence>
<dbReference type="Pfam" id="PF01656">
    <property type="entry name" value="CbiA"/>
    <property type="match status" value="1"/>
</dbReference>
<dbReference type="InterPro" id="IPR004459">
    <property type="entry name" value="CobQ_synth"/>
</dbReference>
<evidence type="ECO:0000256" key="3">
    <source>
        <dbReference type="ARBA" id="ARBA00022962"/>
    </source>
</evidence>
<dbReference type="CDD" id="cd01750">
    <property type="entry name" value="GATase1_CobQ"/>
    <property type="match status" value="1"/>
</dbReference>
<comment type="caution">
    <text evidence="7">The sequence shown here is derived from an EMBL/GenBank/DDBJ whole genome shotgun (WGS) entry which is preliminary data.</text>
</comment>
<dbReference type="Gene3D" id="3.40.50.880">
    <property type="match status" value="1"/>
</dbReference>
<feature type="active site" evidence="4">
    <location>
        <position position="433"/>
    </location>
</feature>
<dbReference type="InterPro" id="IPR029062">
    <property type="entry name" value="Class_I_gatase-like"/>
</dbReference>
<dbReference type="RefSeq" id="WP_322609440.1">
    <property type="nucleotide sequence ID" value="NZ_JARVCO010000012.1"/>
</dbReference>
<evidence type="ECO:0000256" key="4">
    <source>
        <dbReference type="HAMAP-Rule" id="MF_00028"/>
    </source>
</evidence>
<dbReference type="PANTHER" id="PTHR21343:SF1">
    <property type="entry name" value="COBYRIC ACID SYNTHASE"/>
    <property type="match status" value="1"/>
</dbReference>
<dbReference type="NCBIfam" id="TIGR00313">
    <property type="entry name" value="cobQ"/>
    <property type="match status" value="1"/>
</dbReference>
<keyword evidence="8" id="KW-1185">Reference proteome</keyword>
<dbReference type="PROSITE" id="PS51274">
    <property type="entry name" value="GATASE_COBBQ"/>
    <property type="match status" value="1"/>
</dbReference>
<dbReference type="SUPFAM" id="SSF52540">
    <property type="entry name" value="P-loop containing nucleoside triphosphate hydrolases"/>
    <property type="match status" value="1"/>
</dbReference>
<evidence type="ECO:0000256" key="1">
    <source>
        <dbReference type="ARBA" id="ARBA00004953"/>
    </source>
</evidence>
<name>A0ABU5MZM3_9BACT</name>
<evidence type="ECO:0000259" key="5">
    <source>
        <dbReference type="Pfam" id="PF01656"/>
    </source>
</evidence>
<dbReference type="PANTHER" id="PTHR21343">
    <property type="entry name" value="DETHIOBIOTIN SYNTHETASE"/>
    <property type="match status" value="1"/>
</dbReference>
<comment type="function">
    <text evidence="4">Catalyzes amidations at positions B, D, E, and G on adenosylcobyrinic A,C-diamide. NH(2) groups are provided by glutamine, and one molecule of ATP is hydrogenolyzed for each amidation.</text>
</comment>
<dbReference type="InterPro" id="IPR011698">
    <property type="entry name" value="GATase_3"/>
</dbReference>
<gene>
    <name evidence="4" type="primary">cobQ</name>
    <name evidence="7" type="ORF">P9H32_13585</name>
</gene>
<dbReference type="EMBL" id="JARVCO010000012">
    <property type="protein sequence ID" value="MDZ8119655.1"/>
    <property type="molecule type" value="Genomic_DNA"/>
</dbReference>
<dbReference type="InterPro" id="IPR047045">
    <property type="entry name" value="CobQ_N"/>
</dbReference>
<dbReference type="CDD" id="cd05389">
    <property type="entry name" value="CobQ_N"/>
    <property type="match status" value="1"/>
</dbReference>
<evidence type="ECO:0000256" key="2">
    <source>
        <dbReference type="ARBA" id="ARBA00022573"/>
    </source>
</evidence>
<feature type="active site" description="Nucleophile" evidence="4">
    <location>
        <position position="331"/>
    </location>
</feature>